<sequence>MQESKRNLVKMAFSGEKMQEVPAGFWHHFLPEKEQFAKPGDKAAQERAIEGHKKFFEEVKPDIMKIMNDAFIGHPTVMENPLRNGEDLLAIKSLSEDHPWITEQVEHLKKMTELFSDKVMCFYNIFSPVQWIRIRLEFFDLDFERFVYLAENYPKELQHAGKELGKDIQTLVRKLLTETKLDGIYYCVQNVQSPKYDQKTYKEIVGEDELAVLKLANELSPYNILHICGYAHHKNNLDFYKDYEAGAYNWAVHTEGVSLSSGRKLFPGKCILGGFDNNPKTLITEGDRTDVEKFAEDCIEESKYRSFILGADCSVPNSISNERLRWITYCAQEKNREQGE</sequence>
<organism evidence="1 2">
    <name type="scientific">Oribacterium sinus</name>
    <dbReference type="NCBI Taxonomy" id="237576"/>
    <lineage>
        <taxon>Bacteria</taxon>
        <taxon>Bacillati</taxon>
        <taxon>Bacillota</taxon>
        <taxon>Clostridia</taxon>
        <taxon>Lachnospirales</taxon>
        <taxon>Lachnospiraceae</taxon>
        <taxon>Oribacterium</taxon>
    </lineage>
</organism>
<comment type="caution">
    <text evidence="1">The sequence shown here is derived from an EMBL/GenBank/DDBJ whole genome shotgun (WGS) entry which is preliminary data.</text>
</comment>
<dbReference type="Proteomes" id="UP000780721">
    <property type="component" value="Unassembled WGS sequence"/>
</dbReference>
<dbReference type="Gene3D" id="3.20.20.210">
    <property type="match status" value="1"/>
</dbReference>
<gene>
    <name evidence="1" type="ORF">HXM91_02765</name>
</gene>
<reference evidence="1" key="1">
    <citation type="submission" date="2020-04" db="EMBL/GenBank/DDBJ databases">
        <title>Deep metagenomics examines the oral microbiome during advanced dental caries in children, revealing novel taxa and co-occurrences with host molecules.</title>
        <authorList>
            <person name="Baker J.L."/>
            <person name="Morton J.T."/>
            <person name="Dinis M."/>
            <person name="Alvarez R."/>
            <person name="Tran N.C."/>
            <person name="Knight R."/>
            <person name="Edlund A."/>
        </authorList>
    </citation>
    <scope>NUCLEOTIDE SEQUENCE</scope>
    <source>
        <strain evidence="1">JCVI_48_bin.5</strain>
    </source>
</reference>
<dbReference type="InterPro" id="IPR038071">
    <property type="entry name" value="UROD/MetE-like_sf"/>
</dbReference>
<dbReference type="SUPFAM" id="SSF51726">
    <property type="entry name" value="UROD/MetE-like"/>
    <property type="match status" value="1"/>
</dbReference>
<proteinExistence type="predicted"/>
<protein>
    <recommendedName>
        <fullName evidence="3">Uroporphyrinogen decarboxylase (URO-D) domain-containing protein</fullName>
    </recommendedName>
</protein>
<accession>A0A930H1I7</accession>
<evidence type="ECO:0008006" key="3">
    <source>
        <dbReference type="Google" id="ProtNLM"/>
    </source>
</evidence>
<name>A0A930H1I7_9FIRM</name>
<dbReference type="AlphaFoldDB" id="A0A930H1I7"/>
<evidence type="ECO:0000313" key="2">
    <source>
        <dbReference type="Proteomes" id="UP000780721"/>
    </source>
</evidence>
<dbReference type="EMBL" id="JABZRB010000048">
    <property type="protein sequence ID" value="MBF1304777.1"/>
    <property type="molecule type" value="Genomic_DNA"/>
</dbReference>
<evidence type="ECO:0000313" key="1">
    <source>
        <dbReference type="EMBL" id="MBF1304777.1"/>
    </source>
</evidence>